<evidence type="ECO:0000313" key="1">
    <source>
        <dbReference type="EMBL" id="BBH93342.1"/>
    </source>
</evidence>
<sequence>MVQCSLTTLHQSFSLRFELAASPAETADVPSPLWLRLLLYPHPAFRSFSLQTPWTPCSLPALHQLPAYLERHLTLLHADPDSESPPLQANDLPFRLQAFAADLAPTPSGSRSFAIRILLQTGFSSHWSCPVFAGGEETLALSSLTQFLSCWQQALDALPTLLPPPPSPSRSLSSSYLGPAQPPSALLQGLPPQSFTLSLPTEGYTFLLSLWPLPTTRSYLGLQFAIALPCSTGRWWLHERASSFPAADLFSLADYLEHHLYQWQRDPSFISPEWISSELDLLVQAQGGQRLQDGSGAVQLLCLPLFCSKTDKQTIRLGGLAPVDRAVLQDFIASLRLSLEQLGAINDPSALY</sequence>
<gene>
    <name evidence="1" type="ORF">KTA_15410</name>
</gene>
<name>A0A455T293_9CHLR</name>
<organism evidence="1">
    <name type="scientific">Thermogemmatispora argillosa</name>
    <dbReference type="NCBI Taxonomy" id="2045280"/>
    <lineage>
        <taxon>Bacteria</taxon>
        <taxon>Bacillati</taxon>
        <taxon>Chloroflexota</taxon>
        <taxon>Ktedonobacteria</taxon>
        <taxon>Thermogemmatisporales</taxon>
        <taxon>Thermogemmatisporaceae</taxon>
        <taxon>Thermogemmatispora</taxon>
    </lineage>
</organism>
<dbReference type="EMBL" id="AP019377">
    <property type="protein sequence ID" value="BBH93342.1"/>
    <property type="molecule type" value="Genomic_DNA"/>
</dbReference>
<dbReference type="AlphaFoldDB" id="A0A455T293"/>
<reference evidence="1" key="1">
    <citation type="submission" date="2018-12" db="EMBL/GenBank/DDBJ databases">
        <title>Novel natural products biosynthetic potential of the class Ktedonobacteria.</title>
        <authorList>
            <person name="Zheng Y."/>
            <person name="Saitou A."/>
            <person name="Wang C.M."/>
            <person name="Toyoda A."/>
            <person name="Minakuchi Y."/>
            <person name="Sekiguchi Y."/>
            <person name="Ueda K."/>
            <person name="Takano H."/>
            <person name="Sakai Y."/>
            <person name="Yokota A."/>
            <person name="Yabe S."/>
        </authorList>
    </citation>
    <scope>NUCLEOTIDE SEQUENCE</scope>
    <source>
        <strain evidence="1">A3-2</strain>
    </source>
</reference>
<proteinExistence type="predicted"/>
<protein>
    <submittedName>
        <fullName evidence="1">Uncharacterized protein</fullName>
    </submittedName>
</protein>
<accession>A0A455T293</accession>